<dbReference type="Proteomes" id="UP000682733">
    <property type="component" value="Unassembled WGS sequence"/>
</dbReference>
<organism evidence="4 7">
    <name type="scientific">Didymodactylos carnosus</name>
    <dbReference type="NCBI Taxonomy" id="1234261"/>
    <lineage>
        <taxon>Eukaryota</taxon>
        <taxon>Metazoa</taxon>
        <taxon>Spiralia</taxon>
        <taxon>Gnathifera</taxon>
        <taxon>Rotifera</taxon>
        <taxon>Eurotatoria</taxon>
        <taxon>Bdelloidea</taxon>
        <taxon>Philodinida</taxon>
        <taxon>Philodinidae</taxon>
        <taxon>Didymodactylos</taxon>
    </lineage>
</organism>
<feature type="domain" description="EF-hand" evidence="2">
    <location>
        <begin position="30"/>
        <end position="65"/>
    </location>
</feature>
<keyword evidence="1" id="KW-0106">Calcium</keyword>
<gene>
    <name evidence="4" type="ORF">GPM918_LOCUS7388</name>
    <name evidence="3" type="ORF">OVA965_LOCUS2616</name>
    <name evidence="6" type="ORF">SRO942_LOCUS7388</name>
    <name evidence="5" type="ORF">TMI583_LOCUS2616</name>
</gene>
<name>A0A813XIK3_9BILA</name>
<dbReference type="EMBL" id="CAJNOK010000569">
    <property type="protein sequence ID" value="CAF0762215.1"/>
    <property type="molecule type" value="Genomic_DNA"/>
</dbReference>
<dbReference type="EMBL" id="CAJNOQ010001208">
    <property type="protein sequence ID" value="CAF0876678.1"/>
    <property type="molecule type" value="Genomic_DNA"/>
</dbReference>
<evidence type="ECO:0000313" key="4">
    <source>
        <dbReference type="EMBL" id="CAF0876678.1"/>
    </source>
</evidence>
<dbReference type="SUPFAM" id="SSF47473">
    <property type="entry name" value="EF-hand"/>
    <property type="match status" value="1"/>
</dbReference>
<keyword evidence="7" id="KW-1185">Reference proteome</keyword>
<protein>
    <recommendedName>
        <fullName evidence="2">EF-hand domain-containing protein</fullName>
    </recommendedName>
</protein>
<dbReference type="InterPro" id="IPR002048">
    <property type="entry name" value="EF_hand_dom"/>
</dbReference>
<dbReference type="PROSITE" id="PS50222">
    <property type="entry name" value="EF_HAND_2"/>
    <property type="match status" value="1"/>
</dbReference>
<dbReference type="Proteomes" id="UP000681722">
    <property type="component" value="Unassembled WGS sequence"/>
</dbReference>
<dbReference type="GO" id="GO:0005509">
    <property type="term" value="F:calcium ion binding"/>
    <property type="evidence" value="ECO:0007669"/>
    <property type="project" value="InterPro"/>
</dbReference>
<dbReference type="AlphaFoldDB" id="A0A813XIK3"/>
<evidence type="ECO:0000313" key="6">
    <source>
        <dbReference type="EMBL" id="CAF3663467.1"/>
    </source>
</evidence>
<dbReference type="PROSITE" id="PS00018">
    <property type="entry name" value="EF_HAND_1"/>
    <property type="match status" value="1"/>
</dbReference>
<evidence type="ECO:0000313" key="5">
    <source>
        <dbReference type="EMBL" id="CAF3542073.1"/>
    </source>
</evidence>
<proteinExistence type="predicted"/>
<dbReference type="EMBL" id="CAJOBC010001208">
    <property type="protein sequence ID" value="CAF3663467.1"/>
    <property type="molecule type" value="Genomic_DNA"/>
</dbReference>
<dbReference type="InterPro" id="IPR018247">
    <property type="entry name" value="EF_Hand_1_Ca_BS"/>
</dbReference>
<dbReference type="Proteomes" id="UP000663829">
    <property type="component" value="Unassembled WGS sequence"/>
</dbReference>
<dbReference type="EMBL" id="CAJOBA010000569">
    <property type="protein sequence ID" value="CAF3542073.1"/>
    <property type="molecule type" value="Genomic_DNA"/>
</dbReference>
<dbReference type="Gene3D" id="1.10.238.10">
    <property type="entry name" value="EF-hand"/>
    <property type="match status" value="1"/>
</dbReference>
<dbReference type="Proteomes" id="UP000677228">
    <property type="component" value="Unassembled WGS sequence"/>
</dbReference>
<dbReference type="OrthoDB" id="191686at2759"/>
<comment type="caution">
    <text evidence="4">The sequence shown here is derived from an EMBL/GenBank/DDBJ whole genome shotgun (WGS) entry which is preliminary data.</text>
</comment>
<evidence type="ECO:0000313" key="7">
    <source>
        <dbReference type="Proteomes" id="UP000663829"/>
    </source>
</evidence>
<evidence type="ECO:0000256" key="1">
    <source>
        <dbReference type="ARBA" id="ARBA00022837"/>
    </source>
</evidence>
<dbReference type="InterPro" id="IPR011992">
    <property type="entry name" value="EF-hand-dom_pair"/>
</dbReference>
<accession>A0A813XIK3</accession>
<evidence type="ECO:0000259" key="2">
    <source>
        <dbReference type="PROSITE" id="PS50222"/>
    </source>
</evidence>
<reference evidence="4" key="1">
    <citation type="submission" date="2021-02" db="EMBL/GenBank/DDBJ databases">
        <authorList>
            <person name="Nowell W R."/>
        </authorList>
    </citation>
    <scope>NUCLEOTIDE SEQUENCE</scope>
</reference>
<sequence length="76" mass="9107">MKDYPQGYIPNVHQLDALLKRYCLWTNEYTDAKLVERLFRLFDVDRDNKISFADFLIVSSILQNGTTRDKMKRTYN</sequence>
<evidence type="ECO:0000313" key="3">
    <source>
        <dbReference type="EMBL" id="CAF0762215.1"/>
    </source>
</evidence>